<protein>
    <submittedName>
        <fullName evidence="1">ATP-binding cassette sub-family A member 13</fullName>
    </submittedName>
</protein>
<reference evidence="2 3" key="2">
    <citation type="journal article" date="2021" name="J. Hered.">
        <title>Feather Gene Expression Elucidates the Developmental Basis of Plumage Iridescence in African Starlings.</title>
        <authorList>
            <person name="Rubenstein D.R."/>
            <person name="Corvelo A."/>
            <person name="MacManes M.D."/>
            <person name="Maia R."/>
            <person name="Narzisi G."/>
            <person name="Rousaki A."/>
            <person name="Vandenabeele P."/>
            <person name="Shawkey M.D."/>
            <person name="Solomon J."/>
        </authorList>
    </citation>
    <scope>NUCLEOTIDE SEQUENCE [LARGE SCALE GENOMIC DNA]</scope>
    <source>
        <strain evidence="2">SS15</strain>
    </source>
</reference>
<organism evidence="1">
    <name type="scientific">Lamprotornis superbus</name>
    <dbReference type="NCBI Taxonomy" id="245042"/>
    <lineage>
        <taxon>Eukaryota</taxon>
        <taxon>Metazoa</taxon>
        <taxon>Chordata</taxon>
        <taxon>Craniata</taxon>
        <taxon>Vertebrata</taxon>
        <taxon>Euteleostomi</taxon>
        <taxon>Archelosauria</taxon>
        <taxon>Archosauria</taxon>
        <taxon>Dinosauria</taxon>
        <taxon>Saurischia</taxon>
        <taxon>Theropoda</taxon>
        <taxon>Coelurosauria</taxon>
        <taxon>Aves</taxon>
        <taxon>Neognathae</taxon>
        <taxon>Neoaves</taxon>
        <taxon>Telluraves</taxon>
        <taxon>Australaves</taxon>
        <taxon>Passeriformes</taxon>
        <taxon>Sturnidae</taxon>
        <taxon>Lamprotornis</taxon>
    </lineage>
</organism>
<proteinExistence type="predicted"/>
<evidence type="ECO:0000313" key="1">
    <source>
        <dbReference type="EMBL" id="KAG0126409.1"/>
    </source>
</evidence>
<gene>
    <name evidence="2" type="ORF">IHE44_0000756</name>
    <name evidence="1" type="ORF">IHE44_003967</name>
</gene>
<evidence type="ECO:0000313" key="3">
    <source>
        <dbReference type="Proteomes" id="UP000618051"/>
    </source>
</evidence>
<dbReference type="EMBL" id="JADDUC020000001">
    <property type="protein sequence ID" value="KAI1243173.1"/>
    <property type="molecule type" value="Genomic_DNA"/>
</dbReference>
<dbReference type="AlphaFoldDB" id="A0A835U0B1"/>
<feature type="non-terminal residue" evidence="1">
    <location>
        <position position="1"/>
    </location>
</feature>
<dbReference type="GO" id="GO:0005524">
    <property type="term" value="F:ATP binding"/>
    <property type="evidence" value="ECO:0007669"/>
    <property type="project" value="UniProtKB-KW"/>
</dbReference>
<dbReference type="OrthoDB" id="9833608at2759"/>
<keyword evidence="3" id="KW-1185">Reference proteome</keyword>
<dbReference type="EMBL" id="JADDUC010000018">
    <property type="protein sequence ID" value="KAG0126409.1"/>
    <property type="molecule type" value="Genomic_DNA"/>
</dbReference>
<sequence>SSNKSLIENALNNAIIWTKKFADGEESATNFSQFAVSELHNELQKKFQPLQSFWTKKKTEIFWHIVEIVFHELDSRLSLLSQVEEEEVIETLSRILSSITENKIYNRNEKEFLKHMGALVQNMRNMDVEFLISRFKQVQENLENFFKNIKPFSLENSELGTLADWWDAFENMSCYWNLTGVWQITQLFEQDEPYNIEDVFNFLFDVISLTERLAHGNVTEALTEIYAFILTQEEKMPVFTDEEFSNQVEDLLTLLEMLADISDEPGEASVCFSAAFCWTLTTATPQSDPTVQLCDFVHTNSTLHYNAVIEVIKKLKVITLNDSFACSMEGIQMDITRNLTCFFHQIKEWNSIILKYSELHHINSSVLKELLDFWNELSLYAVPLQVNNTHAINCSSTPKSQMALQIVETLGSISVSEMEMAKSLLEQLENLYGGLSWSRESRTSLKSTLTNVKNMTSEVSRLLNTEAILSFLSVIQPLMTLSPIGNQTHAILLTVSSLSGNINISDNFENFWFPVVASIENLLVNFSVRPLLVVINQEFQLLKFATGQSPSMAPDVLLEQFNTSSVDAISRNFEDIQDIVKNILCECSNKNYSKIMHALIPIVTNESSSNDLLLAVKDIIGFLELFQNKSKKDYPGILFDDSHFSREKLNNAYAAFSVLLNSLLHTIADLDVVEEVLHTNITELHKVDFIDSFFYNALYRDTSTQSQSRTLEIMQEILQILFQSTAEHDRNKIKPLLMNLNTDVMAEL</sequence>
<name>A0A835U0B1_9PASS</name>
<feature type="non-terminal residue" evidence="1">
    <location>
        <position position="748"/>
    </location>
</feature>
<keyword evidence="1" id="KW-0067">ATP-binding</keyword>
<comment type="caution">
    <text evidence="1">The sequence shown here is derived from an EMBL/GenBank/DDBJ whole genome shotgun (WGS) entry which is preliminary data.</text>
</comment>
<dbReference type="Proteomes" id="UP000618051">
    <property type="component" value="Unassembled WGS sequence"/>
</dbReference>
<reference evidence="1" key="1">
    <citation type="submission" date="2020-10" db="EMBL/GenBank/DDBJ databases">
        <title>Feather gene expression reveals the developmental basis of iridescence in African starlings.</title>
        <authorList>
            <person name="Rubenstein D.R."/>
        </authorList>
    </citation>
    <scope>NUCLEOTIDE SEQUENCE</scope>
    <source>
        <strain evidence="1">SS15</strain>
        <tissue evidence="1">Liver</tissue>
    </source>
</reference>
<reference evidence="2" key="3">
    <citation type="submission" date="2022-01" db="EMBL/GenBank/DDBJ databases">
        <authorList>
            <person name="Rubenstein D.R."/>
        </authorList>
    </citation>
    <scope>NUCLEOTIDE SEQUENCE</scope>
    <source>
        <strain evidence="2">SS15</strain>
        <tissue evidence="2">Liver</tissue>
    </source>
</reference>
<accession>A0A835U0B1</accession>
<evidence type="ECO:0000313" key="2">
    <source>
        <dbReference type="EMBL" id="KAI1243173.1"/>
    </source>
</evidence>
<keyword evidence="1" id="KW-0547">Nucleotide-binding</keyword>